<feature type="transmembrane region" description="Helical" evidence="7">
    <location>
        <begin position="507"/>
        <end position="526"/>
    </location>
</feature>
<evidence type="ECO:0000256" key="5">
    <source>
        <dbReference type="ARBA" id="ARBA00023136"/>
    </source>
</evidence>
<feature type="compositionally biased region" description="Low complexity" evidence="6">
    <location>
        <begin position="14"/>
        <end position="32"/>
    </location>
</feature>
<feature type="compositionally biased region" description="Basic and acidic residues" evidence="6">
    <location>
        <begin position="559"/>
        <end position="571"/>
    </location>
</feature>
<accession>A0A0F4Z8A8</accession>
<dbReference type="PANTHER" id="PTHR23502:SF5">
    <property type="entry name" value="QUINIDINE RESISTANCE PROTEIN 3"/>
    <property type="match status" value="1"/>
</dbReference>
<comment type="subcellular location">
    <subcellularLocation>
        <location evidence="1">Membrane</location>
        <topology evidence="1">Multi-pass membrane protein</topology>
    </subcellularLocation>
</comment>
<dbReference type="GO" id="GO:0010509">
    <property type="term" value="P:intracellular polyamine homeostasis"/>
    <property type="evidence" value="ECO:0007669"/>
    <property type="project" value="TreeGrafter"/>
</dbReference>
<evidence type="ECO:0000256" key="1">
    <source>
        <dbReference type="ARBA" id="ARBA00004141"/>
    </source>
</evidence>
<feature type="compositionally biased region" description="Basic and acidic residues" evidence="6">
    <location>
        <begin position="39"/>
        <end position="55"/>
    </location>
</feature>
<comment type="caution">
    <text evidence="9">The sequence shown here is derived from an EMBL/GenBank/DDBJ whole genome shotgun (WGS) entry which is preliminary data.</text>
</comment>
<organism evidence="9 10">
    <name type="scientific">Thielaviopsis punctulata</name>
    <dbReference type="NCBI Taxonomy" id="72032"/>
    <lineage>
        <taxon>Eukaryota</taxon>
        <taxon>Fungi</taxon>
        <taxon>Dikarya</taxon>
        <taxon>Ascomycota</taxon>
        <taxon>Pezizomycotina</taxon>
        <taxon>Sordariomycetes</taxon>
        <taxon>Hypocreomycetidae</taxon>
        <taxon>Microascales</taxon>
        <taxon>Ceratocystidaceae</taxon>
        <taxon>Thielaviopsis</taxon>
    </lineage>
</organism>
<dbReference type="InterPro" id="IPR020846">
    <property type="entry name" value="MFS_dom"/>
</dbReference>
<dbReference type="OrthoDB" id="3936150at2759"/>
<keyword evidence="5 7" id="KW-0472">Membrane</keyword>
<dbReference type="InterPro" id="IPR036259">
    <property type="entry name" value="MFS_trans_sf"/>
</dbReference>
<dbReference type="PROSITE" id="PS50850">
    <property type="entry name" value="MFS"/>
    <property type="match status" value="1"/>
</dbReference>
<evidence type="ECO:0000313" key="10">
    <source>
        <dbReference type="Proteomes" id="UP000033483"/>
    </source>
</evidence>
<proteinExistence type="predicted"/>
<sequence>MSSPPLTETRLLDSAKPSAHASPSSAAPLPHSIVGSDAEITHIAEEEEDSEKHEYQNGLSAPLHPVRTGTSLRRVPTKQRRGYGLLTLVPEVENPRAYGYASKWLLTVIVALAAVAGPMGSSILYPALQDMSIDLNTSLTTANITVSTFMLGMAIFPIWWSSLSEVLGRRLMYLCSFSLFVLFGALSASSTSIGMMIALRFLSGGASASVQTVGTGTISDIWPPEERGRAMGVFYMGPLLGPMVAPLLGGAIAEAKGWRWTLWLLTMYGGVVLLLIFFVLPETSRKKLAPATSHESTSRDRVKAATKRYLVDPVKVLFLIQHRVIFCVVFFAALTFGAVYVLNISLTMVFEAAPYKFNQVEVGLMYMPMSTGYMFTSFLAGGWSDHIMKTAQRRAKRVDANGVPIYYPEDRFGINLWIAAVLYPLSMMAYGWVLDYHRPWWASVIPLFFFGVGTMIVFGVATASLTEFVPRRSSAGVAVNNFIRNIFSFAGSMISKPAIDAGGTGKVFTILGAICLVVCIGSLAVLKVHGARWRESLDLAEEYSRRKPVAAVEELENDSSGREIDGGKEKE</sequence>
<feature type="transmembrane region" description="Helical" evidence="7">
    <location>
        <begin position="324"/>
        <end position="344"/>
    </location>
</feature>
<feature type="transmembrane region" description="Helical" evidence="7">
    <location>
        <begin position="440"/>
        <end position="465"/>
    </location>
</feature>
<feature type="transmembrane region" description="Helical" evidence="7">
    <location>
        <begin position="364"/>
        <end position="384"/>
    </location>
</feature>
<dbReference type="Proteomes" id="UP000033483">
    <property type="component" value="Unassembled WGS sequence"/>
</dbReference>
<dbReference type="AlphaFoldDB" id="A0A0F4Z8A8"/>
<dbReference type="SUPFAM" id="SSF103473">
    <property type="entry name" value="MFS general substrate transporter"/>
    <property type="match status" value="1"/>
</dbReference>
<dbReference type="PANTHER" id="PTHR23502">
    <property type="entry name" value="MAJOR FACILITATOR SUPERFAMILY"/>
    <property type="match status" value="1"/>
</dbReference>
<feature type="transmembrane region" description="Helical" evidence="7">
    <location>
        <begin position="260"/>
        <end position="280"/>
    </location>
</feature>
<feature type="transmembrane region" description="Helical" evidence="7">
    <location>
        <begin position="414"/>
        <end position="434"/>
    </location>
</feature>
<dbReference type="GO" id="GO:0015203">
    <property type="term" value="F:polyamine transmembrane transporter activity"/>
    <property type="evidence" value="ECO:0007669"/>
    <property type="project" value="TreeGrafter"/>
</dbReference>
<dbReference type="CDD" id="cd17323">
    <property type="entry name" value="MFS_Tpo1_MDR_like"/>
    <property type="match status" value="1"/>
</dbReference>
<feature type="region of interest" description="Disordered" evidence="6">
    <location>
        <begin position="552"/>
        <end position="571"/>
    </location>
</feature>
<reference evidence="9 10" key="1">
    <citation type="submission" date="2015-03" db="EMBL/GenBank/DDBJ databases">
        <authorList>
            <person name="Radwan O."/>
            <person name="Al-Naeli F.A."/>
            <person name="Rendon G.A."/>
            <person name="Fields C."/>
        </authorList>
    </citation>
    <scope>NUCLEOTIDE SEQUENCE [LARGE SCALE GENOMIC DNA]</scope>
    <source>
        <strain evidence="9">CR-DP1</strain>
    </source>
</reference>
<dbReference type="Gene3D" id="1.20.1720.10">
    <property type="entry name" value="Multidrug resistance protein D"/>
    <property type="match status" value="1"/>
</dbReference>
<feature type="domain" description="Major facilitator superfamily (MFS) profile" evidence="8">
    <location>
        <begin position="106"/>
        <end position="530"/>
    </location>
</feature>
<evidence type="ECO:0000259" key="8">
    <source>
        <dbReference type="PROSITE" id="PS50850"/>
    </source>
</evidence>
<dbReference type="GO" id="GO:0005886">
    <property type="term" value="C:plasma membrane"/>
    <property type="evidence" value="ECO:0007669"/>
    <property type="project" value="TreeGrafter"/>
</dbReference>
<gene>
    <name evidence="9" type="ORF">TD95_003968</name>
</gene>
<evidence type="ECO:0000256" key="6">
    <source>
        <dbReference type="SAM" id="MobiDB-lite"/>
    </source>
</evidence>
<keyword evidence="2" id="KW-0813">Transport</keyword>
<dbReference type="FunFam" id="1.20.1250.20:FF:000172">
    <property type="entry name" value="MFS multidrug resistance transporter"/>
    <property type="match status" value="1"/>
</dbReference>
<evidence type="ECO:0000256" key="7">
    <source>
        <dbReference type="SAM" id="Phobius"/>
    </source>
</evidence>
<keyword evidence="4 7" id="KW-1133">Transmembrane helix</keyword>
<keyword evidence="10" id="KW-1185">Reference proteome</keyword>
<name>A0A0F4Z8A8_9PEZI</name>
<dbReference type="Pfam" id="PF07690">
    <property type="entry name" value="MFS_1"/>
    <property type="match status" value="1"/>
</dbReference>
<evidence type="ECO:0000313" key="9">
    <source>
        <dbReference type="EMBL" id="KKA26580.1"/>
    </source>
</evidence>
<feature type="region of interest" description="Disordered" evidence="6">
    <location>
        <begin position="1"/>
        <end position="67"/>
    </location>
</feature>
<feature type="transmembrane region" description="Helical" evidence="7">
    <location>
        <begin position="140"/>
        <end position="159"/>
    </location>
</feature>
<protein>
    <recommendedName>
        <fullName evidence="8">Major facilitator superfamily (MFS) profile domain-containing protein</fullName>
    </recommendedName>
</protein>
<evidence type="ECO:0000256" key="2">
    <source>
        <dbReference type="ARBA" id="ARBA00022448"/>
    </source>
</evidence>
<dbReference type="EMBL" id="LAEV01002083">
    <property type="protein sequence ID" value="KKA26580.1"/>
    <property type="molecule type" value="Genomic_DNA"/>
</dbReference>
<feature type="transmembrane region" description="Helical" evidence="7">
    <location>
        <begin position="171"/>
        <end position="191"/>
    </location>
</feature>
<dbReference type="InterPro" id="IPR011701">
    <property type="entry name" value="MFS"/>
</dbReference>
<keyword evidence="3 7" id="KW-0812">Transmembrane</keyword>
<feature type="transmembrane region" description="Helical" evidence="7">
    <location>
        <begin position="104"/>
        <end position="128"/>
    </location>
</feature>
<feature type="transmembrane region" description="Helical" evidence="7">
    <location>
        <begin position="230"/>
        <end position="248"/>
    </location>
</feature>
<evidence type="ECO:0000256" key="4">
    <source>
        <dbReference type="ARBA" id="ARBA00022989"/>
    </source>
</evidence>
<evidence type="ECO:0000256" key="3">
    <source>
        <dbReference type="ARBA" id="ARBA00022692"/>
    </source>
</evidence>